<keyword evidence="2" id="KW-0472">Membrane</keyword>
<gene>
    <name evidence="3" type="ORF">TSOC_003677</name>
</gene>
<feature type="compositionally biased region" description="Gly residues" evidence="1">
    <location>
        <begin position="119"/>
        <end position="149"/>
    </location>
</feature>
<protein>
    <submittedName>
        <fullName evidence="3">Uncharacterized protein</fullName>
    </submittedName>
</protein>
<accession>A0A2J8AAZ5</accession>
<dbReference type="EMBL" id="PGGS01000081">
    <property type="protein sequence ID" value="PNH09688.1"/>
    <property type="molecule type" value="Genomic_DNA"/>
</dbReference>
<reference evidence="3 4" key="1">
    <citation type="journal article" date="2017" name="Mol. Biol. Evol.">
        <title>The 4-celled Tetrabaena socialis nuclear genome reveals the essential components for genetic control of cell number at the origin of multicellularity in the volvocine lineage.</title>
        <authorList>
            <person name="Featherston J."/>
            <person name="Arakaki Y."/>
            <person name="Hanschen E.R."/>
            <person name="Ferris P.J."/>
            <person name="Michod R.E."/>
            <person name="Olson B.J.S.C."/>
            <person name="Nozaki H."/>
            <person name="Durand P.M."/>
        </authorList>
    </citation>
    <scope>NUCLEOTIDE SEQUENCE [LARGE SCALE GENOMIC DNA]</scope>
    <source>
        <strain evidence="3 4">NIES-571</strain>
    </source>
</reference>
<name>A0A2J8AAZ5_9CHLO</name>
<evidence type="ECO:0000256" key="2">
    <source>
        <dbReference type="SAM" id="Phobius"/>
    </source>
</evidence>
<feature type="region of interest" description="Disordered" evidence="1">
    <location>
        <begin position="56"/>
        <end position="163"/>
    </location>
</feature>
<evidence type="ECO:0000313" key="4">
    <source>
        <dbReference type="Proteomes" id="UP000236333"/>
    </source>
</evidence>
<sequence length="364" mass="36212">MYTTGAGGGVAFLSDLLQLAAAPLTLQAAATGALLRRHLVWLAAAWAMMRGTYGRRRGRAAGQPSPPPQQTSPQAPPPHSAPRARHPARSRHASAAGERLAGAAGGTRGAAAPGLTDGARGGGGSSGGSGGGGGGDGGGSGGGGGGDGGEAASRGVAPPGRGAARVPISRLESLLGLAPDPKAGNEVQVEQLIVGVLLLVPLLALLPSVVAWHLLALAAWGGPAAARAGLAAAGGLLRANPAVALAWRLLRPLGFPGPHVTLRPLVRHPAPPLPSGLTTQTPGSRDRPRPPDGCSSPRCYLVDPLPRPWGCVLGPEAAGTARRRGGKHAGAERPVPGPGPWAWAARAGRLLVGRELVLPFAGRV</sequence>
<dbReference type="AlphaFoldDB" id="A0A2J8AAZ5"/>
<dbReference type="OrthoDB" id="553099at2759"/>
<feature type="region of interest" description="Disordered" evidence="1">
    <location>
        <begin position="265"/>
        <end position="295"/>
    </location>
</feature>
<evidence type="ECO:0000313" key="3">
    <source>
        <dbReference type="EMBL" id="PNH09688.1"/>
    </source>
</evidence>
<feature type="transmembrane region" description="Helical" evidence="2">
    <location>
        <begin position="192"/>
        <end position="220"/>
    </location>
</feature>
<keyword evidence="2" id="KW-1133">Transmembrane helix</keyword>
<evidence type="ECO:0000256" key="1">
    <source>
        <dbReference type="SAM" id="MobiDB-lite"/>
    </source>
</evidence>
<feature type="compositionally biased region" description="Basic residues" evidence="1">
    <location>
        <begin position="82"/>
        <end position="92"/>
    </location>
</feature>
<comment type="caution">
    <text evidence="3">The sequence shown here is derived from an EMBL/GenBank/DDBJ whole genome shotgun (WGS) entry which is preliminary data.</text>
</comment>
<keyword evidence="2" id="KW-0812">Transmembrane</keyword>
<proteinExistence type="predicted"/>
<feature type="compositionally biased region" description="Low complexity" evidence="1">
    <location>
        <begin position="93"/>
        <end position="102"/>
    </location>
</feature>
<keyword evidence="4" id="KW-1185">Reference proteome</keyword>
<dbReference type="Proteomes" id="UP000236333">
    <property type="component" value="Unassembled WGS sequence"/>
</dbReference>
<organism evidence="3 4">
    <name type="scientific">Tetrabaena socialis</name>
    <dbReference type="NCBI Taxonomy" id="47790"/>
    <lineage>
        <taxon>Eukaryota</taxon>
        <taxon>Viridiplantae</taxon>
        <taxon>Chlorophyta</taxon>
        <taxon>core chlorophytes</taxon>
        <taxon>Chlorophyceae</taxon>
        <taxon>CS clade</taxon>
        <taxon>Chlamydomonadales</taxon>
        <taxon>Tetrabaenaceae</taxon>
        <taxon>Tetrabaena</taxon>
    </lineage>
</organism>
<feature type="compositionally biased region" description="Pro residues" evidence="1">
    <location>
        <begin position="64"/>
        <end position="80"/>
    </location>
</feature>